<name>A0A841NN66_9FLAO</name>
<evidence type="ECO:0000313" key="2">
    <source>
        <dbReference type="Proteomes" id="UP000589738"/>
    </source>
</evidence>
<evidence type="ECO:0000313" key="1">
    <source>
        <dbReference type="EMBL" id="MBB6372175.1"/>
    </source>
</evidence>
<dbReference type="PROSITE" id="PS51257">
    <property type="entry name" value="PROKAR_LIPOPROTEIN"/>
    <property type="match status" value="1"/>
</dbReference>
<dbReference type="RefSeq" id="WP_184429284.1">
    <property type="nucleotide sequence ID" value="NZ_JACHLC010000004.1"/>
</dbReference>
<protein>
    <submittedName>
        <fullName evidence="1">Uncharacterized protein</fullName>
    </submittedName>
</protein>
<sequence length="128" mass="14749">MERSYFIFYGFAIACCINMLFAGQVENYINSSLTVQNPTVALNCFYETCSFDLKADEYSKYSEKDKVPAVINVSMEMEELFADLREIQDSLCGNVEIIKQHKPDSYYVEDPKRLGGFDFIIEFPDKLS</sequence>
<gene>
    <name evidence="1" type="ORF">HNP36_003264</name>
</gene>
<dbReference type="AlphaFoldDB" id="A0A841NN66"/>
<organism evidence="1 2">
    <name type="scientific">Chryseobacterium shigense</name>
    <dbReference type="NCBI Taxonomy" id="297244"/>
    <lineage>
        <taxon>Bacteria</taxon>
        <taxon>Pseudomonadati</taxon>
        <taxon>Bacteroidota</taxon>
        <taxon>Flavobacteriia</taxon>
        <taxon>Flavobacteriales</taxon>
        <taxon>Weeksellaceae</taxon>
        <taxon>Chryseobacterium group</taxon>
        <taxon>Chryseobacterium</taxon>
    </lineage>
</organism>
<accession>A0A841NN66</accession>
<keyword evidence="2" id="KW-1185">Reference proteome</keyword>
<proteinExistence type="predicted"/>
<dbReference type="EMBL" id="JACHLC010000004">
    <property type="protein sequence ID" value="MBB6372175.1"/>
    <property type="molecule type" value="Genomic_DNA"/>
</dbReference>
<dbReference type="Proteomes" id="UP000589738">
    <property type="component" value="Unassembled WGS sequence"/>
</dbReference>
<reference evidence="1 2" key="1">
    <citation type="submission" date="2020-08" db="EMBL/GenBank/DDBJ databases">
        <title>Functional genomics of gut bacteria from endangered species of beetles.</title>
        <authorList>
            <person name="Carlos-Shanley C."/>
        </authorList>
    </citation>
    <scope>NUCLEOTIDE SEQUENCE [LARGE SCALE GENOMIC DNA]</scope>
    <source>
        <strain evidence="1 2">S00136</strain>
    </source>
</reference>
<comment type="caution">
    <text evidence="1">The sequence shown here is derived from an EMBL/GenBank/DDBJ whole genome shotgun (WGS) entry which is preliminary data.</text>
</comment>